<evidence type="ECO:0000256" key="4">
    <source>
        <dbReference type="ARBA" id="ARBA00022692"/>
    </source>
</evidence>
<evidence type="ECO:0000256" key="5">
    <source>
        <dbReference type="ARBA" id="ARBA00022970"/>
    </source>
</evidence>
<feature type="region of interest" description="Disordered" evidence="8">
    <location>
        <begin position="1"/>
        <end position="20"/>
    </location>
</feature>
<feature type="transmembrane region" description="Helical" evidence="9">
    <location>
        <begin position="558"/>
        <end position="581"/>
    </location>
</feature>
<reference evidence="11 12" key="1">
    <citation type="submission" date="2018-10" db="EMBL/GenBank/DDBJ databases">
        <title>Pan-genome distribution and transcriptional activeness of fungal secondary metabolism genes in Aspergillus section Fumigati.</title>
        <authorList>
            <person name="Takahashi H."/>
            <person name="Umemura M."/>
            <person name="Ninomiya A."/>
            <person name="Kusuya Y."/>
            <person name="Urayama S."/>
            <person name="Shimizu M."/>
            <person name="Watanabe A."/>
            <person name="Kamei K."/>
            <person name="Yaguchi T."/>
            <person name="Hagiwara D."/>
        </authorList>
    </citation>
    <scope>NUCLEOTIDE SEQUENCE [LARGE SCALE GENOMIC DNA]</scope>
    <source>
        <strain evidence="11 12">IFM 55266</strain>
    </source>
</reference>
<name>A0A9P3B666_9EURO</name>
<comment type="subcellular location">
    <subcellularLocation>
        <location evidence="1">Membrane</location>
        <topology evidence="1">Multi-pass membrane protein</topology>
    </subcellularLocation>
</comment>
<evidence type="ECO:0000256" key="6">
    <source>
        <dbReference type="ARBA" id="ARBA00022989"/>
    </source>
</evidence>
<keyword evidence="5" id="KW-0029">Amino-acid transport</keyword>
<accession>A0A9P3B666</accession>
<dbReference type="GeneID" id="67002925"/>
<feature type="compositionally biased region" description="Polar residues" evidence="8">
    <location>
        <begin position="1"/>
        <end position="10"/>
    </location>
</feature>
<dbReference type="GO" id="GO:0015179">
    <property type="term" value="F:L-amino acid transmembrane transporter activity"/>
    <property type="evidence" value="ECO:0007669"/>
    <property type="project" value="TreeGrafter"/>
</dbReference>
<evidence type="ECO:0000256" key="9">
    <source>
        <dbReference type="SAM" id="Phobius"/>
    </source>
</evidence>
<feature type="transmembrane region" description="Helical" evidence="9">
    <location>
        <begin position="535"/>
        <end position="552"/>
    </location>
</feature>
<keyword evidence="6 9" id="KW-1133">Transmembrane helix</keyword>
<keyword evidence="4 9" id="KW-0812">Transmembrane</keyword>
<evidence type="ECO:0000259" key="10">
    <source>
        <dbReference type="Pfam" id="PF01490"/>
    </source>
</evidence>
<dbReference type="OrthoDB" id="655540at2759"/>
<evidence type="ECO:0000256" key="1">
    <source>
        <dbReference type="ARBA" id="ARBA00004141"/>
    </source>
</evidence>
<dbReference type="EMBL" id="BHVY01000003">
    <property type="protein sequence ID" value="GIJ85456.1"/>
    <property type="molecule type" value="Genomic_DNA"/>
</dbReference>
<keyword evidence="3" id="KW-0813">Transport</keyword>
<dbReference type="RefSeq" id="XP_043156203.1">
    <property type="nucleotide sequence ID" value="XM_043300268.1"/>
</dbReference>
<feature type="transmembrane region" description="Helical" evidence="9">
    <location>
        <begin position="330"/>
        <end position="350"/>
    </location>
</feature>
<evidence type="ECO:0000313" key="12">
    <source>
        <dbReference type="Proteomes" id="UP001043456"/>
    </source>
</evidence>
<proteinExistence type="inferred from homology"/>
<evidence type="ECO:0000313" key="11">
    <source>
        <dbReference type="EMBL" id="GIJ85456.1"/>
    </source>
</evidence>
<dbReference type="Proteomes" id="UP001043456">
    <property type="component" value="Unassembled WGS sequence"/>
</dbReference>
<dbReference type="PANTHER" id="PTHR22950:SF692">
    <property type="entry name" value="TRANSMEMBRANE AMINO ACID TRANSPORTER FAMILY PROTEIN"/>
    <property type="match status" value="1"/>
</dbReference>
<dbReference type="AlphaFoldDB" id="A0A9P3B666"/>
<dbReference type="Pfam" id="PF01490">
    <property type="entry name" value="Aa_trans"/>
    <property type="match status" value="1"/>
</dbReference>
<organism evidence="11 12">
    <name type="scientific">Aspergillus pseudoviridinutans</name>
    <dbReference type="NCBI Taxonomy" id="1517512"/>
    <lineage>
        <taxon>Eukaryota</taxon>
        <taxon>Fungi</taxon>
        <taxon>Dikarya</taxon>
        <taxon>Ascomycota</taxon>
        <taxon>Pezizomycotina</taxon>
        <taxon>Eurotiomycetes</taxon>
        <taxon>Eurotiomycetidae</taxon>
        <taxon>Eurotiales</taxon>
        <taxon>Aspergillaceae</taxon>
        <taxon>Aspergillus</taxon>
        <taxon>Aspergillus subgen. Fumigati</taxon>
    </lineage>
</organism>
<feature type="transmembrane region" description="Helical" evidence="9">
    <location>
        <begin position="302"/>
        <end position="324"/>
    </location>
</feature>
<dbReference type="InterPro" id="IPR013057">
    <property type="entry name" value="AA_transpt_TM"/>
</dbReference>
<gene>
    <name evidence="11" type="ORF">Asppvi_004313</name>
</gene>
<dbReference type="PANTHER" id="PTHR22950">
    <property type="entry name" value="AMINO ACID TRANSPORTER"/>
    <property type="match status" value="1"/>
</dbReference>
<evidence type="ECO:0000256" key="2">
    <source>
        <dbReference type="ARBA" id="ARBA00008066"/>
    </source>
</evidence>
<feature type="transmembrane region" description="Helical" evidence="9">
    <location>
        <begin position="434"/>
        <end position="456"/>
    </location>
</feature>
<keyword evidence="7 9" id="KW-0472">Membrane</keyword>
<evidence type="ECO:0000256" key="3">
    <source>
        <dbReference type="ARBA" id="ARBA00022448"/>
    </source>
</evidence>
<comment type="similarity">
    <text evidence="2">Belongs to the amino acid/polyamine transporter 2 family.</text>
</comment>
<feature type="transmembrane region" description="Helical" evidence="9">
    <location>
        <begin position="357"/>
        <end position="382"/>
    </location>
</feature>
<protein>
    <recommendedName>
        <fullName evidence="10">Amino acid transporter transmembrane domain-containing protein</fullName>
    </recommendedName>
</protein>
<feature type="compositionally biased region" description="Basic and acidic residues" evidence="8">
    <location>
        <begin position="122"/>
        <end position="134"/>
    </location>
</feature>
<comment type="caution">
    <text evidence="11">The sequence shown here is derived from an EMBL/GenBank/DDBJ whole genome shotgun (WGS) entry which is preliminary data.</text>
</comment>
<feature type="domain" description="Amino acid transporter transmembrane" evidence="10">
    <location>
        <begin position="223"/>
        <end position="612"/>
    </location>
</feature>
<feature type="transmembrane region" description="Helical" evidence="9">
    <location>
        <begin position="476"/>
        <end position="496"/>
    </location>
</feature>
<sequence length="623" mass="68498">MQEQPLSTAENHGDLCGNDQQSYEGRIFDSDVYSQASSTSYDGRPINDYNLQRQRSSSFSARFRFAGGPNSIDHFARSWQRAACFPEVLPRRSSFAAARPDEEWTSGWNEDLASRSSLSARQEADYTRPLLHGDEEGDGGNTDHSKMGFPNTAILSSSLDRSLGTSYGTISSRVSEATRRNAIQFHREQVAHRNATVVPDGEPLLIKQIQHDDGTRESVIVGQSTVPQTVFNSVNVLIGVGLLSLPLAMKYAGWLLGLSFLLFAAVTTSYTAKILAKCLDVDRSLVTYADVAYISFGHHARIVTSLLFCLELVGACVALVVLFADSLNALIPGLSILEWKIICGFMLMPLNFVPLRLLSVTSILGILSCTSIVSIIFIDGLVKPDSPGSLRQPARTTMFPDNWATLPLSFGLIMCESTSSFVRISHPHKYGKSLWATYIFTYSLDCAMAIVGWLMFGDGVLDEITANVLLTTEYPQALSICVIVLIAIIPITKVPLNCRPLVATVEVLCGLEPRHNTMSDRHEGLTETLRRSLQVTIRIFVVVVIVVMAIVFPSFDKIMALMGSALCFTICIILPLAFYLKIFGKEIGMGERILDWFLLITSSVMAIIGTAWAFLPEGMIFAN</sequence>
<keyword evidence="12" id="KW-1185">Reference proteome</keyword>
<feature type="region of interest" description="Disordered" evidence="8">
    <location>
        <begin position="115"/>
        <end position="149"/>
    </location>
</feature>
<evidence type="ECO:0000256" key="7">
    <source>
        <dbReference type="ARBA" id="ARBA00023136"/>
    </source>
</evidence>
<dbReference type="GO" id="GO:0005774">
    <property type="term" value="C:vacuolar membrane"/>
    <property type="evidence" value="ECO:0007669"/>
    <property type="project" value="TreeGrafter"/>
</dbReference>
<feature type="transmembrane region" description="Helical" evidence="9">
    <location>
        <begin position="402"/>
        <end position="422"/>
    </location>
</feature>
<feature type="transmembrane region" description="Helical" evidence="9">
    <location>
        <begin position="593"/>
        <end position="615"/>
    </location>
</feature>
<evidence type="ECO:0000256" key="8">
    <source>
        <dbReference type="SAM" id="MobiDB-lite"/>
    </source>
</evidence>
<feature type="transmembrane region" description="Helical" evidence="9">
    <location>
        <begin position="254"/>
        <end position="276"/>
    </location>
</feature>